<dbReference type="Ensembl" id="ENSMZET00005026862.1">
    <property type="protein sequence ID" value="ENSMZEP00005026022.1"/>
    <property type="gene ID" value="ENSMZEG00005019406.1"/>
</dbReference>
<dbReference type="AlphaFoldDB" id="A0A3P9CVL0"/>
<evidence type="ECO:0000259" key="4">
    <source>
        <dbReference type="PROSITE" id="PS50070"/>
    </source>
</evidence>
<evidence type="ECO:0000313" key="5">
    <source>
        <dbReference type="Ensembl" id="ENSMZEP00005026022.1"/>
    </source>
</evidence>
<comment type="caution">
    <text evidence="3">Lacks conserved residue(s) required for the propagation of feature annotation.</text>
</comment>
<evidence type="ECO:0000313" key="6">
    <source>
        <dbReference type="Proteomes" id="UP000265160"/>
    </source>
</evidence>
<proteinExistence type="predicted"/>
<dbReference type="Pfam" id="PF00051">
    <property type="entry name" value="Kringle"/>
    <property type="match status" value="3"/>
</dbReference>
<evidence type="ECO:0000256" key="2">
    <source>
        <dbReference type="ARBA" id="ARBA00023157"/>
    </source>
</evidence>
<dbReference type="PROSITE" id="PS50070">
    <property type="entry name" value="KRINGLE_2"/>
    <property type="match status" value="3"/>
</dbReference>
<evidence type="ECO:0000256" key="1">
    <source>
        <dbReference type="ARBA" id="ARBA00022572"/>
    </source>
</evidence>
<feature type="domain" description="Kringle" evidence="4">
    <location>
        <begin position="138"/>
        <end position="181"/>
    </location>
</feature>
<dbReference type="InterPro" id="IPR018056">
    <property type="entry name" value="Kringle_CS"/>
</dbReference>
<dbReference type="PANTHER" id="PTHR24261">
    <property type="entry name" value="PLASMINOGEN-RELATED"/>
    <property type="match status" value="1"/>
</dbReference>
<dbReference type="InterPro" id="IPR038178">
    <property type="entry name" value="Kringle_sf"/>
</dbReference>
<dbReference type="SUPFAM" id="SSF57440">
    <property type="entry name" value="Kringle-like"/>
    <property type="match status" value="3"/>
</dbReference>
<feature type="domain" description="Kringle" evidence="4">
    <location>
        <begin position="1"/>
        <end position="50"/>
    </location>
</feature>
<dbReference type="Proteomes" id="UP000265160">
    <property type="component" value="Unplaced"/>
</dbReference>
<organism evidence="5 6">
    <name type="scientific">Maylandia zebra</name>
    <name type="common">zebra mbuna</name>
    <dbReference type="NCBI Taxonomy" id="106582"/>
    <lineage>
        <taxon>Eukaryota</taxon>
        <taxon>Metazoa</taxon>
        <taxon>Chordata</taxon>
        <taxon>Craniata</taxon>
        <taxon>Vertebrata</taxon>
        <taxon>Euteleostomi</taxon>
        <taxon>Actinopterygii</taxon>
        <taxon>Neopterygii</taxon>
        <taxon>Teleostei</taxon>
        <taxon>Neoteleostei</taxon>
        <taxon>Acanthomorphata</taxon>
        <taxon>Ovalentaria</taxon>
        <taxon>Cichlomorphae</taxon>
        <taxon>Cichliformes</taxon>
        <taxon>Cichlidae</taxon>
        <taxon>African cichlids</taxon>
        <taxon>Pseudocrenilabrinae</taxon>
        <taxon>Haplochromini</taxon>
        <taxon>Maylandia</taxon>
        <taxon>Maylandia zebra complex</taxon>
    </lineage>
</organism>
<dbReference type="PANTHER" id="PTHR24261:SF13">
    <property type="entry name" value="PLASMINOGEN"/>
    <property type="match status" value="1"/>
</dbReference>
<dbReference type="STRING" id="106582.ENSMZEP00005026022"/>
<dbReference type="SMART" id="SM00130">
    <property type="entry name" value="KR"/>
    <property type="match status" value="3"/>
</dbReference>
<dbReference type="PROSITE" id="PS00021">
    <property type="entry name" value="KRINGLE_1"/>
    <property type="match status" value="1"/>
</dbReference>
<dbReference type="GeneTree" id="ENSGT00940000155208"/>
<keyword evidence="6" id="KW-1185">Reference proteome</keyword>
<accession>A0A3P9CVL0</accession>
<protein>
    <recommendedName>
        <fullName evidence="4">Kringle domain-containing protein</fullName>
    </recommendedName>
</protein>
<sequence>YPIYLNYIPSHPRADLESNFCRNPDGDKGGPWCYTTDPQKRWEHCNVPSCSEECIVCNGEDYKGKISTTENGFTCQLQNLCEFNKPFLDYFLDTSSYTLNPDGDPRPWCFTTSPSKRWDYCAIPRCTAEPSTIVPEVDCVTGEGVAYRGTIAVTESGKTCQSWSAQVPHKHNQSPENYPCK</sequence>
<evidence type="ECO:0000256" key="3">
    <source>
        <dbReference type="PROSITE-ProRule" id="PRU00121"/>
    </source>
</evidence>
<dbReference type="InterPro" id="IPR013806">
    <property type="entry name" value="Kringle-like"/>
</dbReference>
<dbReference type="PRINTS" id="PR00018">
    <property type="entry name" value="KRINGLE"/>
</dbReference>
<name>A0A3P9CVL0_9CICH</name>
<keyword evidence="2" id="KW-1015">Disulfide bond</keyword>
<feature type="domain" description="Kringle" evidence="4">
    <location>
        <begin position="53"/>
        <end position="126"/>
    </location>
</feature>
<dbReference type="Gene3D" id="2.40.20.10">
    <property type="entry name" value="Plasminogen Kringle 4"/>
    <property type="match status" value="3"/>
</dbReference>
<keyword evidence="1 3" id="KW-0420">Kringle</keyword>
<dbReference type="InterPro" id="IPR050759">
    <property type="entry name" value="Serine_protease_kringle"/>
</dbReference>
<reference evidence="5" key="1">
    <citation type="submission" date="2025-08" db="UniProtKB">
        <authorList>
            <consortium name="Ensembl"/>
        </authorList>
    </citation>
    <scope>IDENTIFICATION</scope>
</reference>
<dbReference type="InterPro" id="IPR000001">
    <property type="entry name" value="Kringle"/>
</dbReference>
<dbReference type="CDD" id="cd00108">
    <property type="entry name" value="KR"/>
    <property type="match status" value="1"/>
</dbReference>
<reference evidence="5" key="2">
    <citation type="submission" date="2025-09" db="UniProtKB">
        <authorList>
            <consortium name="Ensembl"/>
        </authorList>
    </citation>
    <scope>IDENTIFICATION</scope>
</reference>